<name>A0ABS9WWX3_9GAMM</name>
<comment type="caution">
    <text evidence="6">The sequence shown here is derived from an EMBL/GenBank/DDBJ whole genome shotgun (WGS) entry which is preliminary data.</text>
</comment>
<dbReference type="PANTHER" id="PTHR30537:SF5">
    <property type="entry name" value="HTH-TYPE TRANSCRIPTIONAL ACTIVATOR TTDR-RELATED"/>
    <property type="match status" value="1"/>
</dbReference>
<dbReference type="PANTHER" id="PTHR30537">
    <property type="entry name" value="HTH-TYPE TRANSCRIPTIONAL REGULATOR"/>
    <property type="match status" value="1"/>
</dbReference>
<dbReference type="InterPro" id="IPR036390">
    <property type="entry name" value="WH_DNA-bd_sf"/>
</dbReference>
<evidence type="ECO:0000259" key="5">
    <source>
        <dbReference type="PROSITE" id="PS50931"/>
    </source>
</evidence>
<accession>A0ABS9WWX3</accession>
<dbReference type="Gene3D" id="3.40.190.290">
    <property type="match status" value="1"/>
</dbReference>
<dbReference type="InterPro" id="IPR058163">
    <property type="entry name" value="LysR-type_TF_proteobact-type"/>
</dbReference>
<dbReference type="InterPro" id="IPR005119">
    <property type="entry name" value="LysR_subst-bd"/>
</dbReference>
<dbReference type="EMBL" id="JAKKSL010000001">
    <property type="protein sequence ID" value="MCI2282381.1"/>
    <property type="molecule type" value="Genomic_DNA"/>
</dbReference>
<dbReference type="RefSeq" id="WP_242283049.1">
    <property type="nucleotide sequence ID" value="NZ_JAKKSL010000001.1"/>
</dbReference>
<gene>
    <name evidence="6" type="ORF">L3081_01940</name>
</gene>
<evidence type="ECO:0000313" key="7">
    <source>
        <dbReference type="Proteomes" id="UP001139646"/>
    </source>
</evidence>
<evidence type="ECO:0000256" key="4">
    <source>
        <dbReference type="ARBA" id="ARBA00023163"/>
    </source>
</evidence>
<dbReference type="Gene3D" id="1.10.10.10">
    <property type="entry name" value="Winged helix-like DNA-binding domain superfamily/Winged helix DNA-binding domain"/>
    <property type="match status" value="1"/>
</dbReference>
<comment type="similarity">
    <text evidence="1">Belongs to the LysR transcriptional regulatory family.</text>
</comment>
<dbReference type="InterPro" id="IPR036388">
    <property type="entry name" value="WH-like_DNA-bd_sf"/>
</dbReference>
<dbReference type="InterPro" id="IPR000847">
    <property type="entry name" value="LysR_HTH_N"/>
</dbReference>
<keyword evidence="4" id="KW-0804">Transcription</keyword>
<evidence type="ECO:0000256" key="2">
    <source>
        <dbReference type="ARBA" id="ARBA00023015"/>
    </source>
</evidence>
<keyword evidence="2" id="KW-0805">Transcription regulation</keyword>
<organism evidence="6 7">
    <name type="scientific">Colwellia maritima</name>
    <dbReference type="NCBI Taxonomy" id="2912588"/>
    <lineage>
        <taxon>Bacteria</taxon>
        <taxon>Pseudomonadati</taxon>
        <taxon>Pseudomonadota</taxon>
        <taxon>Gammaproteobacteria</taxon>
        <taxon>Alteromonadales</taxon>
        <taxon>Colwelliaceae</taxon>
        <taxon>Colwellia</taxon>
    </lineage>
</organism>
<reference evidence="6" key="1">
    <citation type="submission" date="2022-01" db="EMBL/GenBank/DDBJ databases">
        <title>Colwellia maritima, isolated from seawater.</title>
        <authorList>
            <person name="Kristyanto S."/>
            <person name="Jung J."/>
            <person name="Jeon C.O."/>
        </authorList>
    </citation>
    <scope>NUCLEOTIDE SEQUENCE</scope>
    <source>
        <strain evidence="6">MSW7</strain>
    </source>
</reference>
<dbReference type="PROSITE" id="PS50931">
    <property type="entry name" value="HTH_LYSR"/>
    <property type="match status" value="1"/>
</dbReference>
<dbReference type="Pfam" id="PF03466">
    <property type="entry name" value="LysR_substrate"/>
    <property type="match status" value="1"/>
</dbReference>
<dbReference type="Proteomes" id="UP001139646">
    <property type="component" value="Unassembled WGS sequence"/>
</dbReference>
<keyword evidence="7" id="KW-1185">Reference proteome</keyword>
<feature type="domain" description="HTH lysR-type" evidence="5">
    <location>
        <begin position="1"/>
        <end position="59"/>
    </location>
</feature>
<keyword evidence="3" id="KW-0238">DNA-binding</keyword>
<sequence length="303" mass="33703">MDKLQAMSMLVRVAEVGSFSAASKELNVPLPTLSRKVSELENQLGVRLLHRTTRKLSLTNSGADYISACKRIIEQVEEAERGVKGEYSEPKGELVLTAPVMFGRLYVLPIVTEFLSLYSNINVQLVLSDGNINLFENEVDMAVRIGALPDSSMIATQVGEIRIVTCANQQVLDEHDTLASPHDLTHFSCISLNTSMTIPHWSYCLPDSEITFNVKILSRLTVTDSESAVTAAINGVGITQQLHYQVKDAIDKGKLNIILPDFEPPKVPVHLLYKSRKYMPQKIKSFLDFASPRLKSRIDKLAF</sequence>
<evidence type="ECO:0000256" key="1">
    <source>
        <dbReference type="ARBA" id="ARBA00009437"/>
    </source>
</evidence>
<dbReference type="CDD" id="cd08471">
    <property type="entry name" value="PBP2_CrgA_like_2"/>
    <property type="match status" value="1"/>
</dbReference>
<dbReference type="SUPFAM" id="SSF53850">
    <property type="entry name" value="Periplasmic binding protein-like II"/>
    <property type="match status" value="1"/>
</dbReference>
<dbReference type="SUPFAM" id="SSF46785">
    <property type="entry name" value="Winged helix' DNA-binding domain"/>
    <property type="match status" value="1"/>
</dbReference>
<evidence type="ECO:0000313" key="6">
    <source>
        <dbReference type="EMBL" id="MCI2282381.1"/>
    </source>
</evidence>
<evidence type="ECO:0000256" key="3">
    <source>
        <dbReference type="ARBA" id="ARBA00023125"/>
    </source>
</evidence>
<protein>
    <submittedName>
        <fullName evidence="6">LysR family transcriptional regulator</fullName>
    </submittedName>
</protein>
<proteinExistence type="inferred from homology"/>
<dbReference type="Pfam" id="PF00126">
    <property type="entry name" value="HTH_1"/>
    <property type="match status" value="1"/>
</dbReference>